<name>A0A543PBZ2_9ACTN</name>
<dbReference type="InterPro" id="IPR036388">
    <property type="entry name" value="WH-like_DNA-bd_sf"/>
</dbReference>
<protein>
    <submittedName>
        <fullName evidence="3">ANTAR domain-containing protein</fullName>
    </submittedName>
</protein>
<dbReference type="InterPro" id="IPR005561">
    <property type="entry name" value="ANTAR"/>
</dbReference>
<sequence>MIPGPRPSKGQSCPGAGRDRGTDVGRPTAPAALPEAAVVIPGPESSATTDDCAATTVALTRTDRGWCVQSPAGSEAAGDLVEGLSLADLVAEEFGVLTEPDRTARRSARGPGGAGDAPLDPAAARVAELERTVAQLEHALAARVSTERAIGVLAERHGTSARTAFEALRRDARSQGRPVAELAREVLDGLSDGSAAAPPPADAASAGTPPPPSGRSVPTPGRRRPGSVVAAVIPPAPRPAPGPAAVVPADGAS</sequence>
<feature type="compositionally biased region" description="Low complexity" evidence="1">
    <location>
        <begin position="191"/>
        <end position="207"/>
    </location>
</feature>
<keyword evidence="4" id="KW-1185">Reference proteome</keyword>
<feature type="region of interest" description="Disordered" evidence="1">
    <location>
        <begin position="1"/>
        <end position="33"/>
    </location>
</feature>
<dbReference type="Proteomes" id="UP000319865">
    <property type="component" value="Unassembled WGS sequence"/>
</dbReference>
<comment type="caution">
    <text evidence="3">The sequence shown here is derived from an EMBL/GenBank/DDBJ whole genome shotgun (WGS) entry which is preliminary data.</text>
</comment>
<dbReference type="InterPro" id="IPR011006">
    <property type="entry name" value="CheY-like_superfamily"/>
</dbReference>
<accession>A0A543PBZ2</accession>
<feature type="compositionally biased region" description="Low complexity" evidence="1">
    <location>
        <begin position="214"/>
        <end position="233"/>
    </location>
</feature>
<gene>
    <name evidence="3" type="ORF">FHU33_0967</name>
</gene>
<dbReference type="SMART" id="SM01012">
    <property type="entry name" value="ANTAR"/>
    <property type="match status" value="1"/>
</dbReference>
<dbReference type="AlphaFoldDB" id="A0A543PBZ2"/>
<evidence type="ECO:0000313" key="3">
    <source>
        <dbReference type="EMBL" id="TQN41598.1"/>
    </source>
</evidence>
<evidence type="ECO:0000313" key="4">
    <source>
        <dbReference type="Proteomes" id="UP000319865"/>
    </source>
</evidence>
<evidence type="ECO:0000259" key="2">
    <source>
        <dbReference type="PROSITE" id="PS50921"/>
    </source>
</evidence>
<dbReference type="GO" id="GO:0003723">
    <property type="term" value="F:RNA binding"/>
    <property type="evidence" value="ECO:0007669"/>
    <property type="project" value="InterPro"/>
</dbReference>
<feature type="region of interest" description="Disordered" evidence="1">
    <location>
        <begin position="100"/>
        <end position="122"/>
    </location>
</feature>
<dbReference type="Gene3D" id="1.10.10.10">
    <property type="entry name" value="Winged helix-like DNA-binding domain superfamily/Winged helix DNA-binding domain"/>
    <property type="match status" value="1"/>
</dbReference>
<feature type="compositionally biased region" description="Low complexity" evidence="1">
    <location>
        <begin position="243"/>
        <end position="253"/>
    </location>
</feature>
<feature type="domain" description="ANTAR" evidence="2">
    <location>
        <begin position="126"/>
        <end position="187"/>
    </location>
</feature>
<evidence type="ECO:0000256" key="1">
    <source>
        <dbReference type="SAM" id="MobiDB-lite"/>
    </source>
</evidence>
<proteinExistence type="predicted"/>
<dbReference type="Pfam" id="PF03861">
    <property type="entry name" value="ANTAR"/>
    <property type="match status" value="1"/>
</dbReference>
<dbReference type="SUPFAM" id="SSF52172">
    <property type="entry name" value="CheY-like"/>
    <property type="match status" value="1"/>
</dbReference>
<reference evidence="3 4" key="1">
    <citation type="submission" date="2019-06" db="EMBL/GenBank/DDBJ databases">
        <title>Sequencing the genomes of 1000 actinobacteria strains.</title>
        <authorList>
            <person name="Klenk H.-P."/>
        </authorList>
    </citation>
    <scope>NUCLEOTIDE SEQUENCE [LARGE SCALE GENOMIC DNA]</scope>
    <source>
        <strain evidence="3 4">DSM 46837</strain>
    </source>
</reference>
<dbReference type="PROSITE" id="PS50921">
    <property type="entry name" value="ANTAR"/>
    <property type="match status" value="1"/>
</dbReference>
<dbReference type="EMBL" id="VFQE01000001">
    <property type="protein sequence ID" value="TQN41598.1"/>
    <property type="molecule type" value="Genomic_DNA"/>
</dbReference>
<feature type="region of interest" description="Disordered" evidence="1">
    <location>
        <begin position="169"/>
        <end position="253"/>
    </location>
</feature>
<organism evidence="3 4">
    <name type="scientific">Blastococcus colisei</name>
    <dbReference type="NCBI Taxonomy" id="1564162"/>
    <lineage>
        <taxon>Bacteria</taxon>
        <taxon>Bacillati</taxon>
        <taxon>Actinomycetota</taxon>
        <taxon>Actinomycetes</taxon>
        <taxon>Geodermatophilales</taxon>
        <taxon>Geodermatophilaceae</taxon>
        <taxon>Blastococcus</taxon>
    </lineage>
</organism>